<dbReference type="Pfam" id="PF00829">
    <property type="entry name" value="Ribosomal_L21p"/>
    <property type="match status" value="1"/>
</dbReference>
<accession>A0A926E2H1</accession>
<dbReference type="NCBIfam" id="TIGR00061">
    <property type="entry name" value="L21"/>
    <property type="match status" value="1"/>
</dbReference>
<dbReference type="Proteomes" id="UP000610760">
    <property type="component" value="Unassembled WGS sequence"/>
</dbReference>
<comment type="caution">
    <text evidence="6">The sequence shown here is derived from an EMBL/GenBank/DDBJ whole genome shotgun (WGS) entry which is preliminary data.</text>
</comment>
<evidence type="ECO:0000313" key="7">
    <source>
        <dbReference type="Proteomes" id="UP000610760"/>
    </source>
</evidence>
<keyword evidence="7" id="KW-1185">Reference proteome</keyword>
<dbReference type="PANTHER" id="PTHR21349">
    <property type="entry name" value="50S RIBOSOMAL PROTEIN L21"/>
    <property type="match status" value="1"/>
</dbReference>
<evidence type="ECO:0000256" key="1">
    <source>
        <dbReference type="ARBA" id="ARBA00008563"/>
    </source>
</evidence>
<gene>
    <name evidence="4 6" type="primary">rplU</name>
    <name evidence="6" type="ORF">H8710_02895</name>
</gene>
<comment type="similarity">
    <text evidence="1 4 5">Belongs to the bacterial ribosomal protein bL21 family.</text>
</comment>
<reference evidence="6" key="1">
    <citation type="submission" date="2020-08" db="EMBL/GenBank/DDBJ databases">
        <title>Genome public.</title>
        <authorList>
            <person name="Liu C."/>
            <person name="Sun Q."/>
        </authorList>
    </citation>
    <scope>NUCLEOTIDE SEQUENCE</scope>
    <source>
        <strain evidence="6">NSJ-33</strain>
    </source>
</reference>
<keyword evidence="4 5" id="KW-0694">RNA-binding</keyword>
<dbReference type="GO" id="GO:0003735">
    <property type="term" value="F:structural constituent of ribosome"/>
    <property type="evidence" value="ECO:0007669"/>
    <property type="project" value="InterPro"/>
</dbReference>
<evidence type="ECO:0000256" key="4">
    <source>
        <dbReference type="HAMAP-Rule" id="MF_01363"/>
    </source>
</evidence>
<dbReference type="SUPFAM" id="SSF141091">
    <property type="entry name" value="L21p-like"/>
    <property type="match status" value="1"/>
</dbReference>
<comment type="subunit">
    <text evidence="4">Part of the 50S ribosomal subunit. Contacts protein L20.</text>
</comment>
<dbReference type="GO" id="GO:0005737">
    <property type="term" value="C:cytoplasm"/>
    <property type="evidence" value="ECO:0007669"/>
    <property type="project" value="UniProtKB-ARBA"/>
</dbReference>
<protein>
    <recommendedName>
        <fullName evidence="4">Large ribosomal subunit protein bL21</fullName>
    </recommendedName>
</protein>
<evidence type="ECO:0000313" key="6">
    <source>
        <dbReference type="EMBL" id="MBC8559012.1"/>
    </source>
</evidence>
<dbReference type="AlphaFoldDB" id="A0A926E2H1"/>
<dbReference type="GO" id="GO:0006412">
    <property type="term" value="P:translation"/>
    <property type="evidence" value="ECO:0007669"/>
    <property type="project" value="UniProtKB-UniRule"/>
</dbReference>
<evidence type="ECO:0000256" key="3">
    <source>
        <dbReference type="ARBA" id="ARBA00023274"/>
    </source>
</evidence>
<organism evidence="6 7">
    <name type="scientific">Fumia xinanensis</name>
    <dbReference type="NCBI Taxonomy" id="2763659"/>
    <lineage>
        <taxon>Bacteria</taxon>
        <taxon>Bacillati</taxon>
        <taxon>Bacillota</taxon>
        <taxon>Clostridia</taxon>
        <taxon>Eubacteriales</taxon>
        <taxon>Oscillospiraceae</taxon>
        <taxon>Fumia</taxon>
    </lineage>
</organism>
<dbReference type="InterPro" id="IPR001787">
    <property type="entry name" value="Ribosomal_bL21"/>
</dbReference>
<dbReference type="InterPro" id="IPR028909">
    <property type="entry name" value="bL21-like"/>
</dbReference>
<dbReference type="EMBL" id="JACRSV010000001">
    <property type="protein sequence ID" value="MBC8559012.1"/>
    <property type="molecule type" value="Genomic_DNA"/>
</dbReference>
<keyword evidence="3 4" id="KW-0687">Ribonucleoprotein</keyword>
<sequence length="103" mass="11453">MYAIMETGGKQYRVQEGDVVFIEKIEGEAESKVTFDKIVLVADDNGAKVGAPYVDGATVEATLLKNGKGKKITVFTYKPKKSEKRKMGHRQPYTQVRIESIKA</sequence>
<keyword evidence="2 4" id="KW-0689">Ribosomal protein</keyword>
<dbReference type="GO" id="GO:0019843">
    <property type="term" value="F:rRNA binding"/>
    <property type="evidence" value="ECO:0007669"/>
    <property type="project" value="UniProtKB-UniRule"/>
</dbReference>
<dbReference type="RefSeq" id="WP_249294697.1">
    <property type="nucleotide sequence ID" value="NZ_JACRSV010000001.1"/>
</dbReference>
<name>A0A926E2H1_9FIRM</name>
<comment type="function">
    <text evidence="4 5">This protein binds to 23S rRNA in the presence of protein L20.</text>
</comment>
<dbReference type="HAMAP" id="MF_01363">
    <property type="entry name" value="Ribosomal_bL21"/>
    <property type="match status" value="1"/>
</dbReference>
<dbReference type="InterPro" id="IPR036164">
    <property type="entry name" value="bL21-like_sf"/>
</dbReference>
<evidence type="ECO:0000256" key="5">
    <source>
        <dbReference type="RuleBase" id="RU000562"/>
    </source>
</evidence>
<dbReference type="GO" id="GO:0005840">
    <property type="term" value="C:ribosome"/>
    <property type="evidence" value="ECO:0007669"/>
    <property type="project" value="UniProtKB-KW"/>
</dbReference>
<dbReference type="GO" id="GO:1990904">
    <property type="term" value="C:ribonucleoprotein complex"/>
    <property type="evidence" value="ECO:0007669"/>
    <property type="project" value="UniProtKB-KW"/>
</dbReference>
<dbReference type="PANTHER" id="PTHR21349:SF0">
    <property type="entry name" value="LARGE RIBOSOMAL SUBUNIT PROTEIN BL21M"/>
    <property type="match status" value="1"/>
</dbReference>
<evidence type="ECO:0000256" key="2">
    <source>
        <dbReference type="ARBA" id="ARBA00022980"/>
    </source>
</evidence>
<proteinExistence type="inferred from homology"/>
<keyword evidence="4 5" id="KW-0699">rRNA-binding</keyword>